<proteinExistence type="predicted"/>
<dbReference type="AlphaFoldDB" id="U2QJR0"/>
<sequence>MPECSLLYTKIAQTSQKANKGVETAARISMRINCNRLIYNHFHNETV</sequence>
<name>U2QJR0_9BACT</name>
<gene>
    <name evidence="1" type="ORF">HMPREF9135_1227</name>
</gene>
<keyword evidence="2" id="KW-1185">Reference proteome</keyword>
<protein>
    <submittedName>
        <fullName evidence="1">Uncharacterized protein</fullName>
    </submittedName>
</protein>
<evidence type="ECO:0000313" key="2">
    <source>
        <dbReference type="Proteomes" id="UP000016648"/>
    </source>
</evidence>
<reference evidence="1 2" key="1">
    <citation type="submission" date="2013-08" db="EMBL/GenBank/DDBJ databases">
        <authorList>
            <person name="Durkin A.S."/>
            <person name="Haft D.R."/>
            <person name="McCorrison J."/>
            <person name="Torralba M."/>
            <person name="Gillis M."/>
            <person name="Haft D.H."/>
            <person name="Methe B."/>
            <person name="Sutton G."/>
            <person name="Nelson K.E."/>
        </authorList>
    </citation>
    <scope>NUCLEOTIDE SEQUENCE [LARGE SCALE GENOMIC DNA]</scope>
    <source>
        <strain evidence="1 2">F0067</strain>
    </source>
</reference>
<dbReference type="Proteomes" id="UP000016648">
    <property type="component" value="Unassembled WGS sequence"/>
</dbReference>
<dbReference type="PATRIC" id="fig|1115809.3.peg.1610"/>
<evidence type="ECO:0000313" key="1">
    <source>
        <dbReference type="EMBL" id="ERK39047.1"/>
    </source>
</evidence>
<dbReference type="EMBL" id="AWEY01000029">
    <property type="protein sequence ID" value="ERK39047.1"/>
    <property type="molecule type" value="Genomic_DNA"/>
</dbReference>
<comment type="caution">
    <text evidence="1">The sequence shown here is derived from an EMBL/GenBank/DDBJ whole genome shotgun (WGS) entry which is preliminary data.</text>
</comment>
<accession>U2QJR0</accession>
<organism evidence="1 2">
    <name type="scientific">Segatella baroniae F0067</name>
    <dbReference type="NCBI Taxonomy" id="1115809"/>
    <lineage>
        <taxon>Bacteria</taxon>
        <taxon>Pseudomonadati</taxon>
        <taxon>Bacteroidota</taxon>
        <taxon>Bacteroidia</taxon>
        <taxon>Bacteroidales</taxon>
        <taxon>Prevotellaceae</taxon>
        <taxon>Segatella</taxon>
    </lineage>
</organism>